<dbReference type="SUPFAM" id="SSF46689">
    <property type="entry name" value="Homeodomain-like"/>
    <property type="match status" value="1"/>
</dbReference>
<dbReference type="InterPro" id="IPR009057">
    <property type="entry name" value="Homeodomain-like_sf"/>
</dbReference>
<dbReference type="Proteomes" id="UP001501020">
    <property type="component" value="Unassembled WGS sequence"/>
</dbReference>
<sequence length="233" mass="25145">MTETGPAQEDLTARARIRDAALEMFAEHGMKGATFRGIAEAAGVSVGLVQHHFGSKQELREACDAYALDTIRRLSSEKIDGIGDPGFLARAMRIDLPVRRYLARALVDGSPAAARVFDDLVDTTETYFASDLPPGINAPVTTDVHAYSAALVAMTIGMEVLHDHLSRVLGVDTFTPEGSLRLRRALFDIVDDRLLSRELAARARTTMREYESGAFGPAARTGNTEEGPGEKAG</sequence>
<dbReference type="Pfam" id="PF00440">
    <property type="entry name" value="TetR_N"/>
    <property type="match status" value="1"/>
</dbReference>
<evidence type="ECO:0000259" key="4">
    <source>
        <dbReference type="PROSITE" id="PS50977"/>
    </source>
</evidence>
<accession>A0ABN2ZJW1</accession>
<dbReference type="PANTHER" id="PTHR30055:SF146">
    <property type="entry name" value="HTH-TYPE TRANSCRIPTIONAL DUAL REGULATOR CECR"/>
    <property type="match status" value="1"/>
</dbReference>
<dbReference type="Gene3D" id="1.10.357.10">
    <property type="entry name" value="Tetracycline Repressor, domain 2"/>
    <property type="match status" value="1"/>
</dbReference>
<reference evidence="5 6" key="1">
    <citation type="journal article" date="2019" name="Int. J. Syst. Evol. Microbiol.">
        <title>The Global Catalogue of Microorganisms (GCM) 10K type strain sequencing project: providing services to taxonomists for standard genome sequencing and annotation.</title>
        <authorList>
            <consortium name="The Broad Institute Genomics Platform"/>
            <consortium name="The Broad Institute Genome Sequencing Center for Infectious Disease"/>
            <person name="Wu L."/>
            <person name="Ma J."/>
        </authorList>
    </citation>
    <scope>NUCLEOTIDE SEQUENCE [LARGE SCALE GENOMIC DNA]</scope>
    <source>
        <strain evidence="5 6">JCM 13850</strain>
    </source>
</reference>
<dbReference type="InterPro" id="IPR050109">
    <property type="entry name" value="HTH-type_TetR-like_transc_reg"/>
</dbReference>
<feature type="DNA-binding region" description="H-T-H motif" evidence="2">
    <location>
        <begin position="34"/>
        <end position="53"/>
    </location>
</feature>
<evidence type="ECO:0000313" key="5">
    <source>
        <dbReference type="EMBL" id="GAA2143336.1"/>
    </source>
</evidence>
<keyword evidence="6" id="KW-1185">Reference proteome</keyword>
<dbReference type="PRINTS" id="PR00455">
    <property type="entry name" value="HTHTETR"/>
</dbReference>
<dbReference type="EMBL" id="BAAAMR010000036">
    <property type="protein sequence ID" value="GAA2143336.1"/>
    <property type="molecule type" value="Genomic_DNA"/>
</dbReference>
<organism evidence="5 6">
    <name type="scientific">Actinomadura napierensis</name>
    <dbReference type="NCBI Taxonomy" id="267854"/>
    <lineage>
        <taxon>Bacteria</taxon>
        <taxon>Bacillati</taxon>
        <taxon>Actinomycetota</taxon>
        <taxon>Actinomycetes</taxon>
        <taxon>Streptosporangiales</taxon>
        <taxon>Thermomonosporaceae</taxon>
        <taxon>Actinomadura</taxon>
    </lineage>
</organism>
<dbReference type="PROSITE" id="PS50977">
    <property type="entry name" value="HTH_TETR_2"/>
    <property type="match status" value="1"/>
</dbReference>
<proteinExistence type="predicted"/>
<feature type="region of interest" description="Disordered" evidence="3">
    <location>
        <begin position="211"/>
        <end position="233"/>
    </location>
</feature>
<dbReference type="RefSeq" id="WP_344269585.1">
    <property type="nucleotide sequence ID" value="NZ_BAAAMR010000036.1"/>
</dbReference>
<evidence type="ECO:0000256" key="3">
    <source>
        <dbReference type="SAM" id="MobiDB-lite"/>
    </source>
</evidence>
<dbReference type="PANTHER" id="PTHR30055">
    <property type="entry name" value="HTH-TYPE TRANSCRIPTIONAL REGULATOR RUTR"/>
    <property type="match status" value="1"/>
</dbReference>
<evidence type="ECO:0000256" key="2">
    <source>
        <dbReference type="PROSITE-ProRule" id="PRU00335"/>
    </source>
</evidence>
<keyword evidence="1 2" id="KW-0238">DNA-binding</keyword>
<gene>
    <name evidence="5" type="ORF">GCM10009727_42230</name>
</gene>
<dbReference type="InterPro" id="IPR001647">
    <property type="entry name" value="HTH_TetR"/>
</dbReference>
<protein>
    <submittedName>
        <fullName evidence="5">TetR/AcrR family transcriptional regulator</fullName>
    </submittedName>
</protein>
<evidence type="ECO:0000256" key="1">
    <source>
        <dbReference type="ARBA" id="ARBA00023125"/>
    </source>
</evidence>
<comment type="caution">
    <text evidence="5">The sequence shown here is derived from an EMBL/GenBank/DDBJ whole genome shotgun (WGS) entry which is preliminary data.</text>
</comment>
<name>A0ABN2ZJW1_9ACTN</name>
<evidence type="ECO:0000313" key="6">
    <source>
        <dbReference type="Proteomes" id="UP001501020"/>
    </source>
</evidence>
<feature type="domain" description="HTH tetR-type" evidence="4">
    <location>
        <begin position="11"/>
        <end position="71"/>
    </location>
</feature>